<feature type="compositionally biased region" description="Basic and acidic residues" evidence="1">
    <location>
        <begin position="168"/>
        <end position="187"/>
    </location>
</feature>
<organism evidence="2 3">
    <name type="scientific">Streptoalloteichus tenebrarius (strain ATCC 17920 / DSM 40477 / JCM 4838 / CBS 697.72 / NBRC 16177 / NCIMB 11028 / NRRL B-12390 / A12253. 1 / ISP 5477)</name>
    <name type="common">Streptomyces tenebrarius</name>
    <dbReference type="NCBI Taxonomy" id="1933"/>
    <lineage>
        <taxon>Bacteria</taxon>
        <taxon>Bacillati</taxon>
        <taxon>Actinomycetota</taxon>
        <taxon>Actinomycetes</taxon>
        <taxon>Pseudonocardiales</taxon>
        <taxon>Pseudonocardiaceae</taxon>
        <taxon>Streptoalloteichus</taxon>
    </lineage>
</organism>
<evidence type="ECO:0000256" key="1">
    <source>
        <dbReference type="SAM" id="MobiDB-lite"/>
    </source>
</evidence>
<accession>A0ABT1HR30</accession>
<keyword evidence="3" id="KW-1185">Reference proteome</keyword>
<evidence type="ECO:0008006" key="4">
    <source>
        <dbReference type="Google" id="ProtNLM"/>
    </source>
</evidence>
<sequence>MRRELIPLLALVTLPFLGCTANQGPSEQTTALTEQSAAPTGDPRVRWVNSFCGVDLELRTALTRSLGTQPTGADTAQLKASYSQSLGEGSTALERAMGTLRELQQSPPEPAAGEVARRTGEALAGVKQSVDGAKVRIDQANPANPQQFQQVVQGVSRDLRQQLDQFRDPTDELRVSRDLERARERAPSCRALDAVRSSAPIPSRAGGSPTSPTPS</sequence>
<feature type="region of interest" description="Disordered" evidence="1">
    <location>
        <begin position="168"/>
        <end position="215"/>
    </location>
</feature>
<dbReference type="RefSeq" id="WP_253668914.1">
    <property type="nucleotide sequence ID" value="NZ_JAMTCP010000006.1"/>
</dbReference>
<gene>
    <name evidence="2" type="ORF">LX15_001659</name>
</gene>
<dbReference type="EMBL" id="JAMTCP010000006">
    <property type="protein sequence ID" value="MCP2257972.1"/>
    <property type="molecule type" value="Genomic_DNA"/>
</dbReference>
<name>A0ABT1HR30_STRSD</name>
<proteinExistence type="predicted"/>
<comment type="caution">
    <text evidence="2">The sequence shown here is derived from an EMBL/GenBank/DDBJ whole genome shotgun (WGS) entry which is preliminary data.</text>
</comment>
<protein>
    <recommendedName>
        <fullName evidence="4">Lipoprotein</fullName>
    </recommendedName>
</protein>
<evidence type="ECO:0000313" key="2">
    <source>
        <dbReference type="EMBL" id="MCP2257972.1"/>
    </source>
</evidence>
<feature type="compositionally biased region" description="Polar residues" evidence="1">
    <location>
        <begin position="24"/>
        <end position="38"/>
    </location>
</feature>
<reference evidence="2 3" key="1">
    <citation type="submission" date="2022-06" db="EMBL/GenBank/DDBJ databases">
        <title>Genomic Encyclopedia of Archaeal and Bacterial Type Strains, Phase II (KMG-II): from individual species to whole genera.</title>
        <authorList>
            <person name="Goeker M."/>
        </authorList>
    </citation>
    <scope>NUCLEOTIDE SEQUENCE [LARGE SCALE GENOMIC DNA]</scope>
    <source>
        <strain evidence="2 3">DSM 40477</strain>
    </source>
</reference>
<feature type="region of interest" description="Disordered" evidence="1">
    <location>
        <begin position="24"/>
        <end position="43"/>
    </location>
</feature>
<dbReference type="Proteomes" id="UP001205311">
    <property type="component" value="Unassembled WGS sequence"/>
</dbReference>
<evidence type="ECO:0000313" key="3">
    <source>
        <dbReference type="Proteomes" id="UP001205311"/>
    </source>
</evidence>